<sequence>MDAAPAPKSTQLAKPAEWFHYLIDAAVAISLEQSEGIVRIYDSANAAKMSILETLSSLAVKGKYSWPVFAAMELDFDQIMRLRRALVTDLYQALLAQGRLRVGSVIDNDGPENPPKRLRLRDDTAVTKCCPTQWGLHLYCLCDTDLHSEVFITNAMKTLLERSGVKESGVIKSCKTSDELADRIVDGLYESYGWPSMLGLGSLQEQQSRSEKPHLDSPHLSASYEFNVPDNDVAIKSDRETTRISPKQKPLPSSNNHSRNVKGKVHE</sequence>
<name>A0A6A5Y3N6_9PLEO</name>
<evidence type="ECO:0000313" key="3">
    <source>
        <dbReference type="Proteomes" id="UP000799778"/>
    </source>
</evidence>
<evidence type="ECO:0000313" key="2">
    <source>
        <dbReference type="EMBL" id="KAF2020165.1"/>
    </source>
</evidence>
<feature type="region of interest" description="Disordered" evidence="1">
    <location>
        <begin position="203"/>
        <end position="267"/>
    </location>
</feature>
<dbReference type="OrthoDB" id="3735253at2759"/>
<proteinExistence type="predicted"/>
<feature type="compositionally biased region" description="Basic and acidic residues" evidence="1">
    <location>
        <begin position="233"/>
        <end position="242"/>
    </location>
</feature>
<dbReference type="EMBL" id="ML978067">
    <property type="protein sequence ID" value="KAF2020165.1"/>
    <property type="molecule type" value="Genomic_DNA"/>
</dbReference>
<reference evidence="2" key="1">
    <citation type="journal article" date="2020" name="Stud. Mycol.">
        <title>101 Dothideomycetes genomes: a test case for predicting lifestyles and emergence of pathogens.</title>
        <authorList>
            <person name="Haridas S."/>
            <person name="Albert R."/>
            <person name="Binder M."/>
            <person name="Bloem J."/>
            <person name="Labutti K."/>
            <person name="Salamov A."/>
            <person name="Andreopoulos B."/>
            <person name="Baker S."/>
            <person name="Barry K."/>
            <person name="Bills G."/>
            <person name="Bluhm B."/>
            <person name="Cannon C."/>
            <person name="Castanera R."/>
            <person name="Culley D."/>
            <person name="Daum C."/>
            <person name="Ezra D."/>
            <person name="Gonzalez J."/>
            <person name="Henrissat B."/>
            <person name="Kuo A."/>
            <person name="Liang C."/>
            <person name="Lipzen A."/>
            <person name="Lutzoni F."/>
            <person name="Magnuson J."/>
            <person name="Mondo S."/>
            <person name="Nolan M."/>
            <person name="Ohm R."/>
            <person name="Pangilinan J."/>
            <person name="Park H.-J."/>
            <person name="Ramirez L."/>
            <person name="Alfaro M."/>
            <person name="Sun H."/>
            <person name="Tritt A."/>
            <person name="Yoshinaga Y."/>
            <person name="Zwiers L.-H."/>
            <person name="Turgeon B."/>
            <person name="Goodwin S."/>
            <person name="Spatafora J."/>
            <person name="Crous P."/>
            <person name="Grigoriev I."/>
        </authorList>
    </citation>
    <scope>NUCLEOTIDE SEQUENCE</scope>
    <source>
        <strain evidence="2">CBS 175.79</strain>
    </source>
</reference>
<protein>
    <submittedName>
        <fullName evidence="2">Uncharacterized protein</fullName>
    </submittedName>
</protein>
<keyword evidence="3" id="KW-1185">Reference proteome</keyword>
<accession>A0A6A5Y3N6</accession>
<feature type="compositionally biased region" description="Basic and acidic residues" evidence="1">
    <location>
        <begin position="208"/>
        <end position="217"/>
    </location>
</feature>
<dbReference type="AlphaFoldDB" id="A0A6A5Y3N6"/>
<evidence type="ECO:0000256" key="1">
    <source>
        <dbReference type="SAM" id="MobiDB-lite"/>
    </source>
</evidence>
<dbReference type="RefSeq" id="XP_033388504.1">
    <property type="nucleotide sequence ID" value="XM_033532975.1"/>
</dbReference>
<organism evidence="2 3">
    <name type="scientific">Aaosphaeria arxii CBS 175.79</name>
    <dbReference type="NCBI Taxonomy" id="1450172"/>
    <lineage>
        <taxon>Eukaryota</taxon>
        <taxon>Fungi</taxon>
        <taxon>Dikarya</taxon>
        <taxon>Ascomycota</taxon>
        <taxon>Pezizomycotina</taxon>
        <taxon>Dothideomycetes</taxon>
        <taxon>Pleosporomycetidae</taxon>
        <taxon>Pleosporales</taxon>
        <taxon>Pleosporales incertae sedis</taxon>
        <taxon>Aaosphaeria</taxon>
    </lineage>
</organism>
<gene>
    <name evidence="2" type="ORF">BU24DRAFT_477317</name>
</gene>
<dbReference type="GeneID" id="54290372"/>
<dbReference type="Proteomes" id="UP000799778">
    <property type="component" value="Unassembled WGS sequence"/>
</dbReference>